<reference evidence="2 4" key="2">
    <citation type="submission" date="2015-08" db="EMBL/GenBank/DDBJ databases">
        <title>Enterococcus genome sequence.</title>
        <authorList>
            <person name="Acedo J.Z."/>
            <person name="Vederas J.C."/>
        </authorList>
    </citation>
    <scope>NUCLEOTIDE SEQUENCE [LARGE SCALE GENOMIC DNA]</scope>
    <source>
        <strain evidence="2 4">49</strain>
    </source>
</reference>
<dbReference type="Proteomes" id="UP000182835">
    <property type="component" value="Unassembled WGS sequence"/>
</dbReference>
<evidence type="ECO:0000313" key="1">
    <source>
        <dbReference type="EMBL" id="OJG14410.1"/>
    </source>
</evidence>
<accession>A0A1L8R3S0</accession>
<dbReference type="AlphaFoldDB" id="A0A1L8R3S0"/>
<dbReference type="EMBL" id="JXKG01000018">
    <property type="protein sequence ID" value="OJG14410.1"/>
    <property type="molecule type" value="Genomic_DNA"/>
</dbReference>
<sequence length="103" mass="11894">MHEEINQSERREQPKETIATTYAYQRPAIQAALFVLWRIHNKAYQAGARLFYEEIHQHIHTTKGAYKEALAFLEGASVVVNEVVVENKVPTVLIQRYGILEND</sequence>
<protein>
    <submittedName>
        <fullName evidence="1">Uncharacterized protein</fullName>
    </submittedName>
</protein>
<proteinExistence type="predicted"/>
<dbReference type="EMBL" id="LHUG01000012">
    <property type="protein sequence ID" value="PAB00078.1"/>
    <property type="molecule type" value="Genomic_DNA"/>
</dbReference>
<reference evidence="1 3" key="1">
    <citation type="submission" date="2014-12" db="EMBL/GenBank/DDBJ databases">
        <title>Draft genome sequences of 29 type strains of Enterococci.</title>
        <authorList>
            <person name="Zhong Z."/>
            <person name="Sun Z."/>
            <person name="Liu W."/>
            <person name="Zhang W."/>
            <person name="Zhang H."/>
        </authorList>
    </citation>
    <scope>NUCLEOTIDE SEQUENCE [LARGE SCALE GENOMIC DNA]</scope>
    <source>
        <strain evidence="1 3">DSM 21207</strain>
    </source>
</reference>
<name>A0A1L8R3S0_9ENTE</name>
<gene>
    <name evidence="2" type="ORF">AKL21_11005</name>
    <name evidence="1" type="ORF">RU96_GL000863</name>
</gene>
<dbReference type="STRING" id="317010.RU96_GL000863"/>
<dbReference type="Proteomes" id="UP000216797">
    <property type="component" value="Unassembled WGS sequence"/>
</dbReference>
<dbReference type="RefSeq" id="WP_010746391.1">
    <property type="nucleotide sequence ID" value="NZ_JBHLVQ010000006.1"/>
</dbReference>
<evidence type="ECO:0000313" key="2">
    <source>
        <dbReference type="EMBL" id="PAB00078.1"/>
    </source>
</evidence>
<organism evidence="1 3">
    <name type="scientific">Enterococcus canintestini</name>
    <dbReference type="NCBI Taxonomy" id="317010"/>
    <lineage>
        <taxon>Bacteria</taxon>
        <taxon>Bacillati</taxon>
        <taxon>Bacillota</taxon>
        <taxon>Bacilli</taxon>
        <taxon>Lactobacillales</taxon>
        <taxon>Enterococcaceae</taxon>
        <taxon>Enterococcus</taxon>
    </lineage>
</organism>
<comment type="caution">
    <text evidence="1">The sequence shown here is derived from an EMBL/GenBank/DDBJ whole genome shotgun (WGS) entry which is preliminary data.</text>
</comment>
<evidence type="ECO:0000313" key="3">
    <source>
        <dbReference type="Proteomes" id="UP000182835"/>
    </source>
</evidence>
<keyword evidence="4" id="KW-1185">Reference proteome</keyword>
<evidence type="ECO:0000313" key="4">
    <source>
        <dbReference type="Proteomes" id="UP000216797"/>
    </source>
</evidence>
<dbReference type="OrthoDB" id="2191041at2"/>